<gene>
    <name evidence="2" type="ORF">AZE42_04641</name>
</gene>
<protein>
    <submittedName>
        <fullName evidence="2">Uncharacterized protein</fullName>
    </submittedName>
</protein>
<evidence type="ECO:0000313" key="2">
    <source>
        <dbReference type="EMBL" id="OJA10582.1"/>
    </source>
</evidence>
<name>A0A1J8PN77_9AGAM</name>
<comment type="caution">
    <text evidence="2">The sequence shown here is derived from an EMBL/GenBank/DDBJ whole genome shotgun (WGS) entry which is preliminary data.</text>
</comment>
<feature type="transmembrane region" description="Helical" evidence="1">
    <location>
        <begin position="43"/>
        <end position="61"/>
    </location>
</feature>
<reference evidence="2 3" key="1">
    <citation type="submission" date="2016-03" db="EMBL/GenBank/DDBJ databases">
        <title>Comparative genomics of the ectomycorrhizal sister species Rhizopogon vinicolor and Rhizopogon vesiculosus (Basidiomycota: Boletales) reveals a divergence of the mating type B locus.</title>
        <authorList>
            <person name="Mujic A.B."/>
            <person name="Kuo A."/>
            <person name="Tritt A."/>
            <person name="Lipzen A."/>
            <person name="Chen C."/>
            <person name="Johnson J."/>
            <person name="Sharma A."/>
            <person name="Barry K."/>
            <person name="Grigoriev I.V."/>
            <person name="Spatafora J.W."/>
        </authorList>
    </citation>
    <scope>NUCLEOTIDE SEQUENCE [LARGE SCALE GENOMIC DNA]</scope>
    <source>
        <strain evidence="2 3">AM-OR11-056</strain>
    </source>
</reference>
<dbReference type="OrthoDB" id="2535105at2759"/>
<keyword evidence="1" id="KW-0472">Membrane</keyword>
<evidence type="ECO:0000313" key="3">
    <source>
        <dbReference type="Proteomes" id="UP000183567"/>
    </source>
</evidence>
<accession>A0A1J8PN77</accession>
<proteinExistence type="predicted"/>
<organism evidence="2 3">
    <name type="scientific">Rhizopogon vesiculosus</name>
    <dbReference type="NCBI Taxonomy" id="180088"/>
    <lineage>
        <taxon>Eukaryota</taxon>
        <taxon>Fungi</taxon>
        <taxon>Dikarya</taxon>
        <taxon>Basidiomycota</taxon>
        <taxon>Agaricomycotina</taxon>
        <taxon>Agaricomycetes</taxon>
        <taxon>Agaricomycetidae</taxon>
        <taxon>Boletales</taxon>
        <taxon>Suillineae</taxon>
        <taxon>Rhizopogonaceae</taxon>
        <taxon>Rhizopogon</taxon>
    </lineage>
</organism>
<keyword evidence="1" id="KW-0812">Transmembrane</keyword>
<dbReference type="AlphaFoldDB" id="A0A1J8PN77"/>
<evidence type="ECO:0000256" key="1">
    <source>
        <dbReference type="SAM" id="Phobius"/>
    </source>
</evidence>
<sequence length="67" mass="7299">MGYTCKFDANSDICNNQLTSDTFLVNSLYAYRIWIVSKGRSRVIPGTVATIVVLGSGVAIGKRLMVL</sequence>
<keyword evidence="1" id="KW-1133">Transmembrane helix</keyword>
<dbReference type="Proteomes" id="UP000183567">
    <property type="component" value="Unassembled WGS sequence"/>
</dbReference>
<keyword evidence="3" id="KW-1185">Reference proteome</keyword>
<dbReference type="EMBL" id="LVVM01005437">
    <property type="protein sequence ID" value="OJA10582.1"/>
    <property type="molecule type" value="Genomic_DNA"/>
</dbReference>